<sequence length="315" mass="35569">MTAMATWQPTSSEPLFRAGETFTGVWNKQRYLVEGLLGRGANGEVYRVVKPNGERLALKVSPQSSDIALEHKILQQLQGVVRGIDLGPLVFDLDDVDTARGKAFFYVMEQVHGTSLPPFLKKRGRHWTPVLMLQLCTYLERMHQLGYCFGDLKAENCLVDEKLGRLRLVDFGGVTPFGRGVKEYTEWYDRAWWGQGSRRAEASYDVFALTMMVVALIAPDLRHKLAALTVPNFSLLKQSVGADPRLAPWREVLNAVWSGRVTSVERFREELMPMIKASVKQEKRAVDDEPKHDWSDWLLFGSAAVLVGVVCLIFL</sequence>
<dbReference type="Pfam" id="PF00069">
    <property type="entry name" value="Pkinase"/>
    <property type="match status" value="1"/>
</dbReference>
<organism evidence="3 4">
    <name type="scientific">Tumebacillus avium</name>
    <dbReference type="NCBI Taxonomy" id="1903704"/>
    <lineage>
        <taxon>Bacteria</taxon>
        <taxon>Bacillati</taxon>
        <taxon>Bacillota</taxon>
        <taxon>Bacilli</taxon>
        <taxon>Bacillales</taxon>
        <taxon>Alicyclobacillaceae</taxon>
        <taxon>Tumebacillus</taxon>
    </lineage>
</organism>
<evidence type="ECO:0000313" key="4">
    <source>
        <dbReference type="Proteomes" id="UP000195437"/>
    </source>
</evidence>
<dbReference type="Gene3D" id="1.10.510.10">
    <property type="entry name" value="Transferase(Phosphotransferase) domain 1"/>
    <property type="match status" value="1"/>
</dbReference>
<dbReference type="EMBL" id="CP021434">
    <property type="protein sequence ID" value="ARU60589.1"/>
    <property type="molecule type" value="Genomic_DNA"/>
</dbReference>
<dbReference type="GO" id="GO:0004674">
    <property type="term" value="F:protein serine/threonine kinase activity"/>
    <property type="evidence" value="ECO:0007669"/>
    <property type="project" value="TreeGrafter"/>
</dbReference>
<dbReference type="GO" id="GO:0005524">
    <property type="term" value="F:ATP binding"/>
    <property type="evidence" value="ECO:0007669"/>
    <property type="project" value="UniProtKB-UniRule"/>
</dbReference>
<dbReference type="PANTHER" id="PTHR44167:SF24">
    <property type="entry name" value="SERINE_THREONINE-PROTEIN KINASE CHK2"/>
    <property type="match status" value="1"/>
</dbReference>
<dbReference type="SUPFAM" id="SSF56112">
    <property type="entry name" value="Protein kinase-like (PK-like)"/>
    <property type="match status" value="1"/>
</dbReference>
<accession>A0A1Y0IKL1</accession>
<evidence type="ECO:0000313" key="3">
    <source>
        <dbReference type="EMBL" id="ARU60589.1"/>
    </source>
</evidence>
<feature type="binding site" evidence="1">
    <location>
        <position position="59"/>
    </location>
    <ligand>
        <name>ATP</name>
        <dbReference type="ChEBI" id="CHEBI:30616"/>
    </ligand>
</feature>
<dbReference type="PROSITE" id="PS50011">
    <property type="entry name" value="PROTEIN_KINASE_DOM"/>
    <property type="match status" value="1"/>
</dbReference>
<name>A0A1Y0IKL1_9BACL</name>
<dbReference type="AlphaFoldDB" id="A0A1Y0IKL1"/>
<dbReference type="InterPro" id="IPR000719">
    <property type="entry name" value="Prot_kinase_dom"/>
</dbReference>
<feature type="domain" description="Protein kinase" evidence="2">
    <location>
        <begin position="31"/>
        <end position="295"/>
    </location>
</feature>
<proteinExistence type="predicted"/>
<dbReference type="PANTHER" id="PTHR44167">
    <property type="entry name" value="OVARIAN-SPECIFIC SERINE/THREONINE-PROTEIN KINASE LOK-RELATED"/>
    <property type="match status" value="1"/>
</dbReference>
<keyword evidence="4" id="KW-1185">Reference proteome</keyword>
<dbReference type="KEGG" id="tum:CBW65_05470"/>
<keyword evidence="1" id="KW-0067">ATP-binding</keyword>
<reference evidence="4" key="1">
    <citation type="submission" date="2017-05" db="EMBL/GenBank/DDBJ databases">
        <authorList>
            <person name="Sung H."/>
        </authorList>
    </citation>
    <scope>NUCLEOTIDE SEQUENCE [LARGE SCALE GENOMIC DNA]</scope>
    <source>
        <strain evidence="4">AR23208</strain>
    </source>
</reference>
<protein>
    <recommendedName>
        <fullName evidence="2">Protein kinase domain-containing protein</fullName>
    </recommendedName>
</protein>
<dbReference type="Gene3D" id="3.30.200.20">
    <property type="entry name" value="Phosphorylase Kinase, domain 1"/>
    <property type="match status" value="1"/>
</dbReference>
<dbReference type="SMART" id="SM00220">
    <property type="entry name" value="S_TKc"/>
    <property type="match status" value="1"/>
</dbReference>
<evidence type="ECO:0000259" key="2">
    <source>
        <dbReference type="PROSITE" id="PS50011"/>
    </source>
</evidence>
<dbReference type="InterPro" id="IPR011009">
    <property type="entry name" value="Kinase-like_dom_sf"/>
</dbReference>
<dbReference type="Proteomes" id="UP000195437">
    <property type="component" value="Chromosome"/>
</dbReference>
<gene>
    <name evidence="3" type="ORF">CBW65_05470</name>
</gene>
<dbReference type="InterPro" id="IPR017441">
    <property type="entry name" value="Protein_kinase_ATP_BS"/>
</dbReference>
<keyword evidence="1" id="KW-0547">Nucleotide-binding</keyword>
<evidence type="ECO:0000256" key="1">
    <source>
        <dbReference type="PROSITE-ProRule" id="PRU10141"/>
    </source>
</evidence>
<dbReference type="PROSITE" id="PS00107">
    <property type="entry name" value="PROTEIN_KINASE_ATP"/>
    <property type="match status" value="1"/>
</dbReference>